<dbReference type="InterPro" id="IPR002550">
    <property type="entry name" value="CNNM"/>
</dbReference>
<dbReference type="Proteomes" id="UP000805085">
    <property type="component" value="Unassembled WGS sequence"/>
</dbReference>
<dbReference type="PANTHER" id="PTHR22777:SF17">
    <property type="entry name" value="UPF0053 PROTEIN SLL0260"/>
    <property type="match status" value="1"/>
</dbReference>
<comment type="caution">
    <text evidence="12">The sequence shown here is derived from an EMBL/GenBank/DDBJ whole genome shotgun (WGS) entry which is preliminary data.</text>
</comment>
<dbReference type="InterPro" id="IPR044751">
    <property type="entry name" value="Ion_transp-like_CBS"/>
</dbReference>
<dbReference type="InterPro" id="IPR036318">
    <property type="entry name" value="FAD-bd_PCMH-like_sf"/>
</dbReference>
<evidence type="ECO:0000256" key="9">
    <source>
        <dbReference type="SAM" id="Phobius"/>
    </source>
</evidence>
<reference evidence="12 13" key="1">
    <citation type="journal article" date="2015" name="Int. J. Syst. Evol. Microbiol.">
        <title>Winogradskyella litoriviva sp. nov., isolated from coastal seawater.</title>
        <authorList>
            <person name="Nedashkovskaya O.I."/>
            <person name="Kukhlevskiy A.D."/>
            <person name="Zhukova N.V."/>
            <person name="Kim S.J."/>
            <person name="Rhee S.K."/>
            <person name="Mikhailov V.V."/>
        </authorList>
    </citation>
    <scope>NUCLEOTIDE SEQUENCE [LARGE SCALE GENOMIC DNA]</scope>
    <source>
        <strain evidence="12 13">KMM6491</strain>
    </source>
</reference>
<dbReference type="InterPro" id="IPR046342">
    <property type="entry name" value="CBS_dom_sf"/>
</dbReference>
<keyword evidence="4 8" id="KW-1133">Transmembrane helix</keyword>
<dbReference type="CDD" id="cd04590">
    <property type="entry name" value="CBS_pair_CorC_HlyC_assoc"/>
    <property type="match status" value="1"/>
</dbReference>
<dbReference type="EMBL" id="JABRWQ010000001">
    <property type="protein sequence ID" value="NRD21702.1"/>
    <property type="molecule type" value="Genomic_DNA"/>
</dbReference>
<dbReference type="InterPro" id="IPR005170">
    <property type="entry name" value="Transptr-assoc_dom"/>
</dbReference>
<evidence type="ECO:0000256" key="2">
    <source>
        <dbReference type="ARBA" id="ARBA00022692"/>
    </source>
</evidence>
<keyword evidence="13" id="KW-1185">Reference proteome</keyword>
<dbReference type="RefSeq" id="WP_173299379.1">
    <property type="nucleotide sequence ID" value="NZ_JABRWQ010000001.1"/>
</dbReference>
<feature type="transmembrane region" description="Helical" evidence="9">
    <location>
        <begin position="134"/>
        <end position="159"/>
    </location>
</feature>
<dbReference type="Pfam" id="PF01595">
    <property type="entry name" value="CNNM"/>
    <property type="match status" value="1"/>
</dbReference>
<evidence type="ECO:0000256" key="6">
    <source>
        <dbReference type="ARBA" id="ARBA00023136"/>
    </source>
</evidence>
<dbReference type="Gene3D" id="3.10.580.10">
    <property type="entry name" value="CBS-domain"/>
    <property type="match status" value="1"/>
</dbReference>
<evidence type="ECO:0000256" key="7">
    <source>
        <dbReference type="PROSITE-ProRule" id="PRU00703"/>
    </source>
</evidence>
<dbReference type="Pfam" id="PF00571">
    <property type="entry name" value="CBS"/>
    <property type="match status" value="1"/>
</dbReference>
<feature type="domain" description="CNNM transmembrane" evidence="11">
    <location>
        <begin position="1"/>
        <end position="200"/>
    </location>
</feature>
<accession>A0ABX2DZI3</accession>
<dbReference type="SMART" id="SM01091">
    <property type="entry name" value="CorC_HlyC"/>
    <property type="match status" value="1"/>
</dbReference>
<keyword evidence="5 7" id="KW-0129">CBS domain</keyword>
<comment type="subcellular location">
    <subcellularLocation>
        <location evidence="1">Membrane</location>
        <topology evidence="1">Multi-pass membrane protein</topology>
    </subcellularLocation>
</comment>
<keyword evidence="6 8" id="KW-0472">Membrane</keyword>
<keyword evidence="2 8" id="KW-0812">Transmembrane</keyword>
<feature type="transmembrane region" description="Helical" evidence="9">
    <location>
        <begin position="57"/>
        <end position="84"/>
    </location>
</feature>
<evidence type="ECO:0000256" key="1">
    <source>
        <dbReference type="ARBA" id="ARBA00004141"/>
    </source>
</evidence>
<gene>
    <name evidence="12" type="ORF">HNV10_00515</name>
</gene>
<dbReference type="PANTHER" id="PTHR22777">
    <property type="entry name" value="HEMOLYSIN-RELATED"/>
    <property type="match status" value="1"/>
</dbReference>
<feature type="domain" description="CBS" evidence="10">
    <location>
        <begin position="282"/>
        <end position="339"/>
    </location>
</feature>
<keyword evidence="3" id="KW-0677">Repeat</keyword>
<dbReference type="InterPro" id="IPR000644">
    <property type="entry name" value="CBS_dom"/>
</dbReference>
<dbReference type="PROSITE" id="PS51371">
    <property type="entry name" value="CBS"/>
    <property type="match status" value="1"/>
</dbReference>
<dbReference type="SUPFAM" id="SSF56176">
    <property type="entry name" value="FAD-binding/transporter-associated domain-like"/>
    <property type="match status" value="1"/>
</dbReference>
<evidence type="ECO:0000256" key="3">
    <source>
        <dbReference type="ARBA" id="ARBA00022737"/>
    </source>
</evidence>
<organism evidence="12 13">
    <name type="scientific">Winogradskyella litoriviva</name>
    <dbReference type="NCBI Taxonomy" id="1220182"/>
    <lineage>
        <taxon>Bacteria</taxon>
        <taxon>Pseudomonadati</taxon>
        <taxon>Bacteroidota</taxon>
        <taxon>Flavobacteriia</taxon>
        <taxon>Flavobacteriales</taxon>
        <taxon>Flavobacteriaceae</taxon>
        <taxon>Winogradskyella</taxon>
    </lineage>
</organism>
<evidence type="ECO:0000313" key="12">
    <source>
        <dbReference type="EMBL" id="NRD21702.1"/>
    </source>
</evidence>
<name>A0ABX2DZI3_9FLAO</name>
<sequence>MTADIVVIISTLILSAFFSGMEIAYVSANKIHIELEKKQGDFLGKILGKLTARPSKYIATMLIGNNIALVIYGFKMGDVLVGWFQSMLPLDSSTLTYLFTDLQLLTQTIISTLVILITAEFLPKVFFQIYSNSLLKILAFPTYVFYVLFSWISDFVIWISDAVLKYIFKVEGEDVVLAMTKVELGNYITEQMESVENHEDVDSEIQIFQNALEFSDVKAREVMVPRTEITAVDISESIENLRKLFIESGRTKIIVYKDSIDDILGYVHAFELFKKPKSIKSIIISVGFVPETIYIKDVLNILTKKRKSMAVVIDEYGGTAGIMTVEDIIEELFGEIEDEHDTIEMVEEQLDENTYRFSARLEVDYINETYKLNLPENENYETLGGLIVNATEQIPQEKDDVQIDNFKFTITEVSSTKIDEVLLKILEVD</sequence>
<proteinExistence type="predicted"/>
<evidence type="ECO:0000256" key="8">
    <source>
        <dbReference type="PROSITE-ProRule" id="PRU01193"/>
    </source>
</evidence>
<evidence type="ECO:0000256" key="4">
    <source>
        <dbReference type="ARBA" id="ARBA00022989"/>
    </source>
</evidence>
<feature type="transmembrane region" description="Helical" evidence="9">
    <location>
        <begin position="104"/>
        <end position="122"/>
    </location>
</feature>
<feature type="transmembrane region" description="Helical" evidence="9">
    <location>
        <begin position="6"/>
        <end position="28"/>
    </location>
</feature>
<dbReference type="SUPFAM" id="SSF54631">
    <property type="entry name" value="CBS-domain pair"/>
    <property type="match status" value="1"/>
</dbReference>
<evidence type="ECO:0000259" key="11">
    <source>
        <dbReference type="PROSITE" id="PS51846"/>
    </source>
</evidence>
<dbReference type="Pfam" id="PF03471">
    <property type="entry name" value="CorC_HlyC"/>
    <property type="match status" value="1"/>
</dbReference>
<dbReference type="PROSITE" id="PS51846">
    <property type="entry name" value="CNNM"/>
    <property type="match status" value="1"/>
</dbReference>
<dbReference type="InterPro" id="IPR016169">
    <property type="entry name" value="FAD-bd_PCMH_sub2"/>
</dbReference>
<evidence type="ECO:0000256" key="5">
    <source>
        <dbReference type="ARBA" id="ARBA00023122"/>
    </source>
</evidence>
<dbReference type="Gene3D" id="3.30.465.10">
    <property type="match status" value="1"/>
</dbReference>
<evidence type="ECO:0000259" key="10">
    <source>
        <dbReference type="PROSITE" id="PS51371"/>
    </source>
</evidence>
<evidence type="ECO:0000313" key="13">
    <source>
        <dbReference type="Proteomes" id="UP000805085"/>
    </source>
</evidence>
<protein>
    <submittedName>
        <fullName evidence="12">HlyC/CorC family transporter</fullName>
    </submittedName>
</protein>